<comment type="similarity">
    <text evidence="1">Belongs to the peptidase S10 family.</text>
</comment>
<name>A0AAV5V686_9BILA</name>
<dbReference type="Proteomes" id="UP001432322">
    <property type="component" value="Unassembled WGS sequence"/>
</dbReference>
<gene>
    <name evidence="2" type="ORF">PFISCL1PPCAC_5094</name>
</gene>
<evidence type="ECO:0000313" key="3">
    <source>
        <dbReference type="Proteomes" id="UP001432322"/>
    </source>
</evidence>
<protein>
    <submittedName>
        <fullName evidence="2">Uncharacterized protein</fullName>
    </submittedName>
</protein>
<feature type="non-terminal residue" evidence="2">
    <location>
        <position position="78"/>
    </location>
</feature>
<dbReference type="Pfam" id="PF00450">
    <property type="entry name" value="Peptidase_S10"/>
    <property type="match status" value="1"/>
</dbReference>
<reference evidence="2" key="1">
    <citation type="submission" date="2023-10" db="EMBL/GenBank/DDBJ databases">
        <title>Genome assembly of Pristionchus species.</title>
        <authorList>
            <person name="Yoshida K."/>
            <person name="Sommer R.J."/>
        </authorList>
    </citation>
    <scope>NUCLEOTIDE SEQUENCE</scope>
    <source>
        <strain evidence="2">RS5133</strain>
    </source>
</reference>
<feature type="non-terminal residue" evidence="2">
    <location>
        <position position="1"/>
    </location>
</feature>
<dbReference type="SUPFAM" id="SSF53474">
    <property type="entry name" value="alpha/beta-Hydrolases"/>
    <property type="match status" value="1"/>
</dbReference>
<dbReference type="AlphaFoldDB" id="A0AAV5V686"/>
<dbReference type="PRINTS" id="PR00724">
    <property type="entry name" value="CRBOXYPTASEC"/>
</dbReference>
<dbReference type="Gene3D" id="3.40.50.1820">
    <property type="entry name" value="alpha/beta hydrolase"/>
    <property type="match status" value="1"/>
</dbReference>
<dbReference type="PANTHER" id="PTHR11802">
    <property type="entry name" value="SERINE PROTEASE FAMILY S10 SERINE CARBOXYPEPTIDASE"/>
    <property type="match status" value="1"/>
</dbReference>
<evidence type="ECO:0000313" key="2">
    <source>
        <dbReference type="EMBL" id="GMT13797.1"/>
    </source>
</evidence>
<dbReference type="EMBL" id="BTSY01000002">
    <property type="protein sequence ID" value="GMT13797.1"/>
    <property type="molecule type" value="Genomic_DNA"/>
</dbReference>
<dbReference type="InterPro" id="IPR001563">
    <property type="entry name" value="Peptidase_S10"/>
</dbReference>
<dbReference type="GO" id="GO:0004185">
    <property type="term" value="F:serine-type carboxypeptidase activity"/>
    <property type="evidence" value="ECO:0007669"/>
    <property type="project" value="InterPro"/>
</dbReference>
<accession>A0AAV5V686</accession>
<comment type="caution">
    <text evidence="2">The sequence shown here is derived from an EMBL/GenBank/DDBJ whole genome shotgun (WGS) entry which is preliminary data.</text>
</comment>
<dbReference type="GO" id="GO:0006508">
    <property type="term" value="P:proteolysis"/>
    <property type="evidence" value="ECO:0007669"/>
    <property type="project" value="InterPro"/>
</dbReference>
<organism evidence="2 3">
    <name type="scientific">Pristionchus fissidentatus</name>
    <dbReference type="NCBI Taxonomy" id="1538716"/>
    <lineage>
        <taxon>Eukaryota</taxon>
        <taxon>Metazoa</taxon>
        <taxon>Ecdysozoa</taxon>
        <taxon>Nematoda</taxon>
        <taxon>Chromadorea</taxon>
        <taxon>Rhabditida</taxon>
        <taxon>Rhabditina</taxon>
        <taxon>Diplogasteromorpha</taxon>
        <taxon>Diplogasteroidea</taxon>
        <taxon>Neodiplogasteridae</taxon>
        <taxon>Pristionchus</taxon>
    </lineage>
</organism>
<proteinExistence type="inferred from homology"/>
<sequence>PFIVDSLGEKPIPNRGAWNRNASLLFLESPIGVGFSLGETEELKDEESAKQHYEAIHTFITKVRPDFSNRSFYIAGES</sequence>
<evidence type="ECO:0000256" key="1">
    <source>
        <dbReference type="ARBA" id="ARBA00009431"/>
    </source>
</evidence>
<dbReference type="InterPro" id="IPR029058">
    <property type="entry name" value="AB_hydrolase_fold"/>
</dbReference>
<keyword evidence="3" id="KW-1185">Reference proteome</keyword>